<evidence type="ECO:0000256" key="1">
    <source>
        <dbReference type="SAM" id="MobiDB-lite"/>
    </source>
</evidence>
<dbReference type="SUPFAM" id="SSF52141">
    <property type="entry name" value="Uracil-DNA glycosylase-like"/>
    <property type="match status" value="1"/>
</dbReference>
<evidence type="ECO:0000313" key="3">
    <source>
        <dbReference type="EMBL" id="TWI69111.1"/>
    </source>
</evidence>
<dbReference type="RefSeq" id="WP_141839164.1">
    <property type="nucleotide sequence ID" value="NZ_VLLB01000001.1"/>
</dbReference>
<sequence length="208" mass="23029">MTGQAQERNLDDPEEVTRRYRERHTAPVAALNRWVESHAGGMREMPWFDPRDGGTFARILVLLEAPARQAMRPRFVSRDNPGPAQRNLKLFLAQACVAREETVIWNTVPWLPPVDGPPMQLRAGDIRAGIALLDDVLGFLPELRVVVCAGRTARRAEASIRASRPDIQVLSMPHPSPLAVCAGPHVARQIVDTLAQARGVAGAWRRTT</sequence>
<feature type="compositionally biased region" description="Basic and acidic residues" evidence="1">
    <location>
        <begin position="8"/>
        <end position="22"/>
    </location>
</feature>
<dbReference type="AlphaFoldDB" id="A0A562RJA4"/>
<comment type="caution">
    <text evidence="3">The sequence shown here is derived from an EMBL/GenBank/DDBJ whole genome shotgun (WGS) entry which is preliminary data.</text>
</comment>
<evidence type="ECO:0000313" key="4">
    <source>
        <dbReference type="Proteomes" id="UP000318431"/>
    </source>
</evidence>
<feature type="domain" description="Uracil-DNA glycosylase-like" evidence="2">
    <location>
        <begin position="56"/>
        <end position="182"/>
    </location>
</feature>
<organism evidence="3 4">
    <name type="scientific">Pseudoduganella lurida</name>
    <dbReference type="NCBI Taxonomy" id="1036180"/>
    <lineage>
        <taxon>Bacteria</taxon>
        <taxon>Pseudomonadati</taxon>
        <taxon>Pseudomonadota</taxon>
        <taxon>Betaproteobacteria</taxon>
        <taxon>Burkholderiales</taxon>
        <taxon>Oxalobacteraceae</taxon>
        <taxon>Telluria group</taxon>
        <taxon>Pseudoduganella</taxon>
    </lineage>
</organism>
<dbReference type="InterPro" id="IPR036895">
    <property type="entry name" value="Uracil-DNA_glycosylase-like_sf"/>
</dbReference>
<reference evidence="3 4" key="1">
    <citation type="journal article" date="2015" name="Stand. Genomic Sci.">
        <title>Genomic Encyclopedia of Bacterial and Archaeal Type Strains, Phase III: the genomes of soil and plant-associated and newly described type strains.</title>
        <authorList>
            <person name="Whitman W.B."/>
            <person name="Woyke T."/>
            <person name="Klenk H.P."/>
            <person name="Zhou Y."/>
            <person name="Lilburn T.G."/>
            <person name="Beck B.J."/>
            <person name="De Vos P."/>
            <person name="Vandamme P."/>
            <person name="Eisen J.A."/>
            <person name="Garrity G."/>
            <person name="Hugenholtz P."/>
            <person name="Kyrpides N.C."/>
        </authorList>
    </citation>
    <scope>NUCLEOTIDE SEQUENCE [LARGE SCALE GENOMIC DNA]</scope>
    <source>
        <strain evidence="3 4">CGMCC 1.10822</strain>
    </source>
</reference>
<gene>
    <name evidence="3" type="ORF">IP91_00177</name>
</gene>
<evidence type="ECO:0000259" key="2">
    <source>
        <dbReference type="Pfam" id="PF03167"/>
    </source>
</evidence>
<dbReference type="Gene3D" id="3.40.470.10">
    <property type="entry name" value="Uracil-DNA glycosylase-like domain"/>
    <property type="match status" value="1"/>
</dbReference>
<dbReference type="OrthoDB" id="64750at2"/>
<dbReference type="Proteomes" id="UP000318431">
    <property type="component" value="Unassembled WGS sequence"/>
</dbReference>
<protein>
    <submittedName>
        <fullName evidence="3">Uracil DNA glycosylase superfamily protein</fullName>
    </submittedName>
</protein>
<dbReference type="CDD" id="cd10035">
    <property type="entry name" value="UDG_like"/>
    <property type="match status" value="1"/>
</dbReference>
<name>A0A562RJA4_9BURK</name>
<keyword evidence="4" id="KW-1185">Reference proteome</keyword>
<proteinExistence type="predicted"/>
<accession>A0A562RJA4</accession>
<dbReference type="InterPro" id="IPR005122">
    <property type="entry name" value="Uracil-DNA_glycosylase-like"/>
</dbReference>
<dbReference type="Pfam" id="PF03167">
    <property type="entry name" value="UDG"/>
    <property type="match status" value="1"/>
</dbReference>
<dbReference type="EMBL" id="VLLB01000001">
    <property type="protein sequence ID" value="TWI69111.1"/>
    <property type="molecule type" value="Genomic_DNA"/>
</dbReference>
<feature type="region of interest" description="Disordered" evidence="1">
    <location>
        <begin position="1"/>
        <end position="22"/>
    </location>
</feature>